<evidence type="ECO:0000256" key="5">
    <source>
        <dbReference type="ARBA" id="ARBA00023136"/>
    </source>
</evidence>
<gene>
    <name evidence="9" type="ORF">RIdsm_01783</name>
    <name evidence="8" type="ORF">XM52_05205</name>
</gene>
<keyword evidence="2" id="KW-1003">Cell membrane</keyword>
<dbReference type="PANTHER" id="PTHR42723:SF1">
    <property type="entry name" value="CHLOROPHYLL SYNTHASE, CHLOROPLASTIC"/>
    <property type="match status" value="1"/>
</dbReference>
<evidence type="ECO:0000313" key="9">
    <source>
        <dbReference type="EMBL" id="QEW25990.1"/>
    </source>
</evidence>
<dbReference type="Proteomes" id="UP000325785">
    <property type="component" value="Chromosome"/>
</dbReference>
<dbReference type="NCBIfam" id="TIGR01476">
    <property type="entry name" value="chlor_syn_BchG"/>
    <property type="match status" value="1"/>
</dbReference>
<dbReference type="CDD" id="cd13958">
    <property type="entry name" value="PT_UbiA_chlorophyll"/>
    <property type="match status" value="1"/>
</dbReference>
<dbReference type="GO" id="GO:0015995">
    <property type="term" value="P:chlorophyll biosynthetic process"/>
    <property type="evidence" value="ECO:0007669"/>
    <property type="project" value="UniProtKB-KW"/>
</dbReference>
<dbReference type="AlphaFoldDB" id="A0A0T5PDI0"/>
<dbReference type="RefSeq" id="WP_057813954.1">
    <property type="nucleotide sequence ID" value="NZ_CP031598.1"/>
</dbReference>
<dbReference type="InterPro" id="IPR006372">
    <property type="entry name" value="Chl_synth"/>
</dbReference>
<feature type="transmembrane region" description="Helical" evidence="7">
    <location>
        <begin position="48"/>
        <end position="67"/>
    </location>
</feature>
<keyword evidence="10" id="KW-1185">Reference proteome</keyword>
<feature type="transmembrane region" description="Helical" evidence="7">
    <location>
        <begin position="18"/>
        <end position="36"/>
    </location>
</feature>
<keyword evidence="5 7" id="KW-0472">Membrane</keyword>
<dbReference type="Pfam" id="PF01040">
    <property type="entry name" value="UbiA"/>
    <property type="match status" value="1"/>
</dbReference>
<dbReference type="OrthoDB" id="8559716at2"/>
<feature type="transmembrane region" description="Helical" evidence="7">
    <location>
        <begin position="279"/>
        <end position="299"/>
    </location>
</feature>
<feature type="transmembrane region" description="Helical" evidence="7">
    <location>
        <begin position="224"/>
        <end position="242"/>
    </location>
</feature>
<dbReference type="GO" id="GO:0016765">
    <property type="term" value="F:transferase activity, transferring alkyl or aryl (other than methyl) groups"/>
    <property type="evidence" value="ECO:0007669"/>
    <property type="project" value="InterPro"/>
</dbReference>
<dbReference type="EMBL" id="LAXI01000002">
    <property type="protein sequence ID" value="KRS19064.1"/>
    <property type="molecule type" value="Genomic_DNA"/>
</dbReference>
<evidence type="ECO:0000313" key="11">
    <source>
        <dbReference type="Proteomes" id="UP000325785"/>
    </source>
</evidence>
<dbReference type="PANTHER" id="PTHR42723">
    <property type="entry name" value="CHLOROPHYLL SYNTHASE"/>
    <property type="match status" value="1"/>
</dbReference>
<evidence type="ECO:0000256" key="6">
    <source>
        <dbReference type="ARBA" id="ARBA00023171"/>
    </source>
</evidence>
<name>A0A0T5PDI0_9RHOB</name>
<organism evidence="8 10">
    <name type="scientific">Roseovarius indicus</name>
    <dbReference type="NCBI Taxonomy" id="540747"/>
    <lineage>
        <taxon>Bacteria</taxon>
        <taxon>Pseudomonadati</taxon>
        <taxon>Pseudomonadota</taxon>
        <taxon>Alphaproteobacteria</taxon>
        <taxon>Rhodobacterales</taxon>
        <taxon>Roseobacteraceae</taxon>
        <taxon>Roseovarius</taxon>
    </lineage>
</organism>
<keyword evidence="4 7" id="KW-1133">Transmembrane helix</keyword>
<reference evidence="8 10" key="1">
    <citation type="submission" date="2015-04" db="EMBL/GenBank/DDBJ databases">
        <title>The draft genome sequence of Roseovarius indicus B108T.</title>
        <authorList>
            <person name="Li G."/>
            <person name="Lai Q."/>
            <person name="Shao Z."/>
            <person name="Yan P."/>
        </authorList>
    </citation>
    <scope>NUCLEOTIDE SEQUENCE [LARGE SCALE GENOMIC DNA]</scope>
    <source>
        <strain evidence="8 10">B108</strain>
    </source>
</reference>
<evidence type="ECO:0000256" key="4">
    <source>
        <dbReference type="ARBA" id="ARBA00022989"/>
    </source>
</evidence>
<protein>
    <submittedName>
        <fullName evidence="8">Bacteriochlorophyll/chlorophyll a synthase</fullName>
    </submittedName>
</protein>
<evidence type="ECO:0000313" key="10">
    <source>
        <dbReference type="Proteomes" id="UP000051401"/>
    </source>
</evidence>
<dbReference type="EMBL" id="CP031598">
    <property type="protein sequence ID" value="QEW25990.1"/>
    <property type="molecule type" value="Genomic_DNA"/>
</dbReference>
<evidence type="ECO:0000256" key="1">
    <source>
        <dbReference type="ARBA" id="ARBA00004141"/>
    </source>
</evidence>
<dbReference type="Proteomes" id="UP000051401">
    <property type="component" value="Unassembled WGS sequence"/>
</dbReference>
<dbReference type="NCBIfam" id="NF005742">
    <property type="entry name" value="PRK07566.1"/>
    <property type="match status" value="1"/>
</dbReference>
<comment type="subcellular location">
    <subcellularLocation>
        <location evidence="1">Membrane</location>
        <topology evidence="1">Multi-pass membrane protein</topology>
    </subcellularLocation>
</comment>
<proteinExistence type="predicted"/>
<keyword evidence="6" id="KW-0149">Chlorophyll biosynthesis</keyword>
<feature type="transmembrane region" description="Helical" evidence="7">
    <location>
        <begin position="175"/>
        <end position="195"/>
    </location>
</feature>
<dbReference type="InterPro" id="IPR050475">
    <property type="entry name" value="Prenyltransferase_related"/>
</dbReference>
<dbReference type="STRING" id="540747.SAMN04488031_103196"/>
<evidence type="ECO:0000256" key="7">
    <source>
        <dbReference type="SAM" id="Phobius"/>
    </source>
</evidence>
<dbReference type="InterPro" id="IPR000537">
    <property type="entry name" value="UbiA_prenyltransferase"/>
</dbReference>
<keyword evidence="3 7" id="KW-0812">Transmembrane</keyword>
<feature type="transmembrane region" description="Helical" evidence="7">
    <location>
        <begin position="98"/>
        <end position="116"/>
    </location>
</feature>
<dbReference type="KEGG" id="rid:RIdsm_01783"/>
<feature type="transmembrane region" description="Helical" evidence="7">
    <location>
        <begin position="248"/>
        <end position="267"/>
    </location>
</feature>
<evidence type="ECO:0000256" key="3">
    <source>
        <dbReference type="ARBA" id="ARBA00022692"/>
    </source>
</evidence>
<dbReference type="PATRIC" id="fig|540747.5.peg.2618"/>
<dbReference type="Gene3D" id="1.20.120.1780">
    <property type="entry name" value="UbiA prenyltransferase"/>
    <property type="match status" value="1"/>
</dbReference>
<reference evidence="9 11" key="2">
    <citation type="submission" date="2018-08" db="EMBL/GenBank/DDBJ databases">
        <title>Genetic Globetrotter - A new plasmid hitch-hiking vast phylogenetic and geographic distances.</title>
        <authorList>
            <person name="Vollmers J."/>
            <person name="Petersen J."/>
        </authorList>
    </citation>
    <scope>NUCLEOTIDE SEQUENCE [LARGE SCALE GENOMIC DNA]</scope>
    <source>
        <strain evidence="9 11">DSM 26383</strain>
    </source>
</reference>
<accession>A0A0T5PDI0</accession>
<dbReference type="GO" id="GO:0016020">
    <property type="term" value="C:membrane"/>
    <property type="evidence" value="ECO:0007669"/>
    <property type="project" value="UniProtKB-SubCell"/>
</dbReference>
<dbReference type="InterPro" id="IPR044878">
    <property type="entry name" value="UbiA_sf"/>
</dbReference>
<sequence>MSVTLDLQSRRRMPHPRAVLTLIKPITWFPPIWAYLCGVVSSGVPVMSAPWLVLAGVLLAGPVVCGMSQAANDWCDRHVDAINEPHRPIPSGQIPGRWGLWIALVMSGFALCLGALLGPWGFGATVFGVLAAWAYSAEPVRLKRSGVWGPGLVGLCYEGLPWFTGAAVLSAGAPAWPIVVIALLYALGAHGIMTLNDFKALEGDRQTGVNSLPVTLGPERAARVACWVMAVPQVVVIGLMAVWDMPVFAGIIAVLLLAQVWAMRVLLTDPKGRAPWYNGTGVMLYVSGMMIAAVALRMMGAG</sequence>
<dbReference type="Gene3D" id="1.10.357.140">
    <property type="entry name" value="UbiA prenyltransferase"/>
    <property type="match status" value="1"/>
</dbReference>
<evidence type="ECO:0000256" key="2">
    <source>
        <dbReference type="ARBA" id="ARBA00022475"/>
    </source>
</evidence>
<evidence type="ECO:0000313" key="8">
    <source>
        <dbReference type="EMBL" id="KRS19064.1"/>
    </source>
</evidence>